<protein>
    <recommendedName>
        <fullName evidence="4">Glycoside hydrolase family 38 N-terminal domain-containing protein</fullName>
    </recommendedName>
</protein>
<dbReference type="InterPro" id="IPR050843">
    <property type="entry name" value="Glycosyl_Hydrlase_38"/>
</dbReference>
<gene>
    <name evidence="2" type="ORF">OKA104_LOCUS46817</name>
</gene>
<dbReference type="InterPro" id="IPR011330">
    <property type="entry name" value="Glyco_hydro/deAcase_b/a-brl"/>
</dbReference>
<dbReference type="InterPro" id="IPR027291">
    <property type="entry name" value="Glyco_hydro_38_N_sf"/>
</dbReference>
<keyword evidence="1" id="KW-0732">Signal</keyword>
<organism evidence="2 3">
    <name type="scientific">Adineta steineri</name>
    <dbReference type="NCBI Taxonomy" id="433720"/>
    <lineage>
        <taxon>Eukaryota</taxon>
        <taxon>Metazoa</taxon>
        <taxon>Spiralia</taxon>
        <taxon>Gnathifera</taxon>
        <taxon>Rotifera</taxon>
        <taxon>Eurotatoria</taxon>
        <taxon>Bdelloidea</taxon>
        <taxon>Adinetida</taxon>
        <taxon>Adinetidae</taxon>
        <taxon>Adineta</taxon>
    </lineage>
</organism>
<feature type="non-terminal residue" evidence="2">
    <location>
        <position position="1"/>
    </location>
</feature>
<proteinExistence type="predicted"/>
<name>A0A820IJ30_9BILA</name>
<dbReference type="SUPFAM" id="SSF88713">
    <property type="entry name" value="Glycoside hydrolase/deacetylase"/>
    <property type="match status" value="1"/>
</dbReference>
<dbReference type="GO" id="GO:0005764">
    <property type="term" value="C:lysosome"/>
    <property type="evidence" value="ECO:0007669"/>
    <property type="project" value="TreeGrafter"/>
</dbReference>
<dbReference type="Proteomes" id="UP000663881">
    <property type="component" value="Unassembled WGS sequence"/>
</dbReference>
<evidence type="ECO:0000313" key="2">
    <source>
        <dbReference type="EMBL" id="CAF4312792.1"/>
    </source>
</evidence>
<dbReference type="PANTHER" id="PTHR11607:SF3">
    <property type="entry name" value="LYSOSOMAL ALPHA-MANNOSIDASE"/>
    <property type="match status" value="1"/>
</dbReference>
<evidence type="ECO:0000313" key="3">
    <source>
        <dbReference type="Proteomes" id="UP000663881"/>
    </source>
</evidence>
<evidence type="ECO:0008006" key="4">
    <source>
        <dbReference type="Google" id="ProtNLM"/>
    </source>
</evidence>
<dbReference type="EMBL" id="CAJOAY010017594">
    <property type="protein sequence ID" value="CAF4312792.1"/>
    <property type="molecule type" value="Genomic_DNA"/>
</dbReference>
<feature type="chain" id="PRO_5032369260" description="Glycoside hydrolase family 38 N-terminal domain-containing protein" evidence="1">
    <location>
        <begin position="27"/>
        <end position="72"/>
    </location>
</feature>
<accession>A0A820IJ30</accession>
<dbReference type="AlphaFoldDB" id="A0A820IJ30"/>
<evidence type="ECO:0000256" key="1">
    <source>
        <dbReference type="SAM" id="SignalP"/>
    </source>
</evidence>
<sequence>MLSGFQGMHISTYCGFILVISTLCTAAPAKLANTCGYDACNTGDPNKLNVHIVAHTHDDVGWLKTIDQYYYG</sequence>
<comment type="caution">
    <text evidence="2">The sequence shown here is derived from an EMBL/GenBank/DDBJ whole genome shotgun (WGS) entry which is preliminary data.</text>
</comment>
<dbReference type="PANTHER" id="PTHR11607">
    <property type="entry name" value="ALPHA-MANNOSIDASE"/>
    <property type="match status" value="1"/>
</dbReference>
<dbReference type="GO" id="GO:0005975">
    <property type="term" value="P:carbohydrate metabolic process"/>
    <property type="evidence" value="ECO:0007669"/>
    <property type="project" value="InterPro"/>
</dbReference>
<feature type="signal peptide" evidence="1">
    <location>
        <begin position="1"/>
        <end position="26"/>
    </location>
</feature>
<reference evidence="2" key="1">
    <citation type="submission" date="2021-02" db="EMBL/GenBank/DDBJ databases">
        <authorList>
            <person name="Nowell W R."/>
        </authorList>
    </citation>
    <scope>NUCLEOTIDE SEQUENCE</scope>
</reference>
<dbReference type="GO" id="GO:0004559">
    <property type="term" value="F:alpha-mannosidase activity"/>
    <property type="evidence" value="ECO:0007669"/>
    <property type="project" value="TreeGrafter"/>
</dbReference>
<dbReference type="Gene3D" id="3.20.110.10">
    <property type="entry name" value="Glycoside hydrolase 38, N terminal domain"/>
    <property type="match status" value="1"/>
</dbReference>